<evidence type="ECO:0000313" key="3">
    <source>
        <dbReference type="EMBL" id="KDR80173.1"/>
    </source>
</evidence>
<dbReference type="Gene3D" id="2.60.120.260">
    <property type="entry name" value="Galactose-binding domain-like"/>
    <property type="match status" value="1"/>
</dbReference>
<feature type="region of interest" description="Disordered" evidence="1">
    <location>
        <begin position="554"/>
        <end position="601"/>
    </location>
</feature>
<keyword evidence="2" id="KW-0472">Membrane</keyword>
<dbReference type="CDD" id="cd12087">
    <property type="entry name" value="TM_EGFR-like"/>
    <property type="match status" value="1"/>
</dbReference>
<evidence type="ECO:0000256" key="2">
    <source>
        <dbReference type="SAM" id="Phobius"/>
    </source>
</evidence>
<feature type="compositionally biased region" description="Low complexity" evidence="1">
    <location>
        <begin position="379"/>
        <end position="416"/>
    </location>
</feature>
<accession>A0A067TMI2</accession>
<dbReference type="STRING" id="685588.A0A067TMI2"/>
<feature type="compositionally biased region" description="Polar residues" evidence="1">
    <location>
        <begin position="422"/>
        <end position="443"/>
    </location>
</feature>
<name>A0A067TMI2_GALM3</name>
<feature type="compositionally biased region" description="Low complexity" evidence="1">
    <location>
        <begin position="444"/>
        <end position="462"/>
    </location>
</feature>
<keyword evidence="4" id="KW-1185">Reference proteome</keyword>
<dbReference type="AlphaFoldDB" id="A0A067TMI2"/>
<evidence type="ECO:0000313" key="4">
    <source>
        <dbReference type="Proteomes" id="UP000027222"/>
    </source>
</evidence>
<gene>
    <name evidence="3" type="ORF">GALMADRAFT_208345</name>
</gene>
<sequence length="601" mass="63207">MSTVKGEGTLLPTCVSDDKRHRRCGDRVKRGGVFSRMDMQQVLKIISPTGVKGEEAGVPYMIIRFGIRTPATVLLPPVFPAVLIPVFIMLQILDDNSGNFQYSGGQWTVSALVQWYKQTSNYPTFVSPSLQSSSPSPLGSFTLEFEGNTPNNVYSQTATVSIDGGAPYTITYSTTIAPPAYLQWYQSPTLADGKHTIVVGQLDGTAVDYALVELGPNTSLDGKTIVVDNDDSALQFSGNWARNTDEFNAGSLPNGFPLHGSTHRSSTPGDSITLMFSGTSTAVYGIFNWANLGLLSATYTLDGNDFHQSYPVTTDTDHFINGDGEALNFVYFSEENLSDGDHTLVIKIIEAQNQVFILDFVTYTASLSRSAVTPPSLPPVATSSSGPSSGAVDGPSGSSGSSTGPGSPSPLTGNSTPPAPLFNSSASKPVSSAQTGPQSFQNATGTTSIGIGSPTSSLSTGSHVQSGFQSPQKAVGRKSVVPIAGGVIGGVILLALFVLLIIYLRKRGSSRGTSNTNSGSQSDNVFPFQDSDLKRERADSSNIPSDRVASPAFINSMNSSFSPTANGASGTRTDPPDQPAGPPAYDALPLYNRSNIPSTTQ</sequence>
<dbReference type="Proteomes" id="UP000027222">
    <property type="component" value="Unassembled WGS sequence"/>
</dbReference>
<feature type="transmembrane region" description="Helical" evidence="2">
    <location>
        <begin position="71"/>
        <end position="93"/>
    </location>
</feature>
<feature type="compositionally biased region" description="Polar residues" evidence="1">
    <location>
        <begin position="463"/>
        <end position="472"/>
    </location>
</feature>
<dbReference type="HOGENOM" id="CLU_036216_2_0_1"/>
<feature type="compositionally biased region" description="Polar residues" evidence="1">
    <location>
        <begin position="592"/>
        <end position="601"/>
    </location>
</feature>
<protein>
    <submittedName>
        <fullName evidence="3">Uncharacterized protein</fullName>
    </submittedName>
</protein>
<organism evidence="3 4">
    <name type="scientific">Galerina marginata (strain CBS 339.88)</name>
    <dbReference type="NCBI Taxonomy" id="685588"/>
    <lineage>
        <taxon>Eukaryota</taxon>
        <taxon>Fungi</taxon>
        <taxon>Dikarya</taxon>
        <taxon>Basidiomycota</taxon>
        <taxon>Agaricomycotina</taxon>
        <taxon>Agaricomycetes</taxon>
        <taxon>Agaricomycetidae</taxon>
        <taxon>Agaricales</taxon>
        <taxon>Agaricineae</taxon>
        <taxon>Strophariaceae</taxon>
        <taxon>Galerina</taxon>
    </lineage>
</organism>
<reference evidence="4" key="1">
    <citation type="journal article" date="2014" name="Proc. Natl. Acad. Sci. U.S.A.">
        <title>Extensive sampling of basidiomycete genomes demonstrates inadequacy of the white-rot/brown-rot paradigm for wood decay fungi.</title>
        <authorList>
            <person name="Riley R."/>
            <person name="Salamov A.A."/>
            <person name="Brown D.W."/>
            <person name="Nagy L.G."/>
            <person name="Floudas D."/>
            <person name="Held B.W."/>
            <person name="Levasseur A."/>
            <person name="Lombard V."/>
            <person name="Morin E."/>
            <person name="Otillar R."/>
            <person name="Lindquist E.A."/>
            <person name="Sun H."/>
            <person name="LaButti K.M."/>
            <person name="Schmutz J."/>
            <person name="Jabbour D."/>
            <person name="Luo H."/>
            <person name="Baker S.E."/>
            <person name="Pisabarro A.G."/>
            <person name="Walton J.D."/>
            <person name="Blanchette R.A."/>
            <person name="Henrissat B."/>
            <person name="Martin F."/>
            <person name="Cullen D."/>
            <person name="Hibbett D.S."/>
            <person name="Grigoriev I.V."/>
        </authorList>
    </citation>
    <scope>NUCLEOTIDE SEQUENCE [LARGE SCALE GENOMIC DNA]</scope>
    <source>
        <strain evidence="4">CBS 339.88</strain>
    </source>
</reference>
<feature type="region of interest" description="Disordered" evidence="1">
    <location>
        <begin position="370"/>
        <end position="475"/>
    </location>
</feature>
<dbReference type="EMBL" id="KL142372">
    <property type="protein sequence ID" value="KDR80173.1"/>
    <property type="molecule type" value="Genomic_DNA"/>
</dbReference>
<evidence type="ECO:0000256" key="1">
    <source>
        <dbReference type="SAM" id="MobiDB-lite"/>
    </source>
</evidence>
<keyword evidence="2" id="KW-0812">Transmembrane</keyword>
<feature type="transmembrane region" description="Helical" evidence="2">
    <location>
        <begin position="480"/>
        <end position="504"/>
    </location>
</feature>
<keyword evidence="2" id="KW-1133">Transmembrane helix</keyword>
<dbReference type="OrthoDB" id="2756615at2759"/>
<feature type="compositionally biased region" description="Polar residues" evidence="1">
    <location>
        <begin position="554"/>
        <end position="572"/>
    </location>
</feature>
<proteinExistence type="predicted"/>